<proteinExistence type="predicted"/>
<dbReference type="InterPro" id="IPR010506">
    <property type="entry name" value="DMAP1-bd"/>
</dbReference>
<dbReference type="AlphaFoldDB" id="A0A4Y2N1E0"/>
<dbReference type="Proteomes" id="UP000499080">
    <property type="component" value="Unassembled WGS sequence"/>
</dbReference>
<protein>
    <recommendedName>
        <fullName evidence="1">DMAP1-binding domain-containing protein</fullName>
    </recommendedName>
</protein>
<evidence type="ECO:0000313" key="3">
    <source>
        <dbReference type="Proteomes" id="UP000499080"/>
    </source>
</evidence>
<gene>
    <name evidence="2" type="ORF">AVEN_241048_1</name>
</gene>
<keyword evidence="3" id="KW-1185">Reference proteome</keyword>
<dbReference type="EMBL" id="BGPR01125543">
    <property type="protein sequence ID" value="GBN32444.1"/>
    <property type="molecule type" value="Genomic_DNA"/>
</dbReference>
<name>A0A4Y2N1E0_ARAVE</name>
<accession>A0A4Y2N1E0</accession>
<dbReference type="Pfam" id="PF06464">
    <property type="entry name" value="DMAP_binding"/>
    <property type="match status" value="1"/>
</dbReference>
<organism evidence="2 3">
    <name type="scientific">Araneus ventricosus</name>
    <name type="common">Orbweaver spider</name>
    <name type="synonym">Epeira ventricosa</name>
    <dbReference type="NCBI Taxonomy" id="182803"/>
    <lineage>
        <taxon>Eukaryota</taxon>
        <taxon>Metazoa</taxon>
        <taxon>Ecdysozoa</taxon>
        <taxon>Arthropoda</taxon>
        <taxon>Chelicerata</taxon>
        <taxon>Arachnida</taxon>
        <taxon>Araneae</taxon>
        <taxon>Araneomorphae</taxon>
        <taxon>Entelegynae</taxon>
        <taxon>Araneoidea</taxon>
        <taxon>Araneidae</taxon>
        <taxon>Araneus</taxon>
    </lineage>
</organism>
<evidence type="ECO:0000259" key="1">
    <source>
        <dbReference type="Pfam" id="PF06464"/>
    </source>
</evidence>
<evidence type="ECO:0000313" key="2">
    <source>
        <dbReference type="EMBL" id="GBN32444.1"/>
    </source>
</evidence>
<comment type="caution">
    <text evidence="2">The sequence shown here is derived from an EMBL/GenBank/DDBJ whole genome shotgun (WGS) entry which is preliminary data.</text>
</comment>
<sequence length="235" mass="26637">MKFPKIEPVISKDKYYEFQNVNITASQLPENLTAEIQSLEYLRDQGILSRKGYLRKKSEMIAAFILASNGTADVLVSESDHHSLEVEERQELKSSTPADLHLLKKSQLLENMNVNIKSDNQSNIPSSAEEKKVWENMKKFVNPAIWKNLDKLSVGDPQSLPKGPEARSSGPLQDYFKKLKSSSKVSLEAIHLFHRNARALYAGLTKVWCPGLKKLLKCIFDACFIGEPFPSKRWS</sequence>
<feature type="domain" description="DMAP1-binding" evidence="1">
    <location>
        <begin position="25"/>
        <end position="129"/>
    </location>
</feature>
<reference evidence="2 3" key="1">
    <citation type="journal article" date="2019" name="Sci. Rep.">
        <title>Orb-weaving spider Araneus ventricosus genome elucidates the spidroin gene catalogue.</title>
        <authorList>
            <person name="Kono N."/>
            <person name="Nakamura H."/>
            <person name="Ohtoshi R."/>
            <person name="Moran D.A.P."/>
            <person name="Shinohara A."/>
            <person name="Yoshida Y."/>
            <person name="Fujiwara M."/>
            <person name="Mori M."/>
            <person name="Tomita M."/>
            <person name="Arakawa K."/>
        </authorList>
    </citation>
    <scope>NUCLEOTIDE SEQUENCE [LARGE SCALE GENOMIC DNA]</scope>
</reference>